<dbReference type="AlphaFoldDB" id="A0A6V2QKM6"/>
<dbReference type="EMBL" id="HBNS01061461">
    <property type="protein sequence ID" value="CAE4669373.1"/>
    <property type="molecule type" value="Transcribed_RNA"/>
</dbReference>
<evidence type="ECO:0000256" key="1">
    <source>
        <dbReference type="SAM" id="MobiDB-lite"/>
    </source>
</evidence>
<evidence type="ECO:0000313" key="2">
    <source>
        <dbReference type="EMBL" id="CAE4669373.1"/>
    </source>
</evidence>
<gene>
    <name evidence="2" type="ORF">DBRI00130_LOCUS44308</name>
    <name evidence="3" type="ORF">DBRI00130_LOCUS44309</name>
</gene>
<protein>
    <submittedName>
        <fullName evidence="2">Uncharacterized protein</fullName>
    </submittedName>
</protein>
<feature type="compositionally biased region" description="Low complexity" evidence="1">
    <location>
        <begin position="91"/>
        <end position="102"/>
    </location>
</feature>
<sequence>MNSCMENLGPYRQSGGNEKNDHISSEAVRDNDKYLYEKWPEIFDEQLYGEPRPIPAVINDEFDKQKSSLIRSNPTPKLRSWSSKFFGGGISRVPSSPQQRQSVNRRKDEAFSQQRNSVVNADDTQQTPDVTVEKMRIHEEENVGGMDMGGTNPIDETFFGSFNTKGSILDSAIGFLNMKLFCGY</sequence>
<organism evidence="2">
    <name type="scientific">Ditylum brightwellii</name>
    <dbReference type="NCBI Taxonomy" id="49249"/>
    <lineage>
        <taxon>Eukaryota</taxon>
        <taxon>Sar</taxon>
        <taxon>Stramenopiles</taxon>
        <taxon>Ochrophyta</taxon>
        <taxon>Bacillariophyta</taxon>
        <taxon>Mediophyceae</taxon>
        <taxon>Lithodesmiophycidae</taxon>
        <taxon>Lithodesmiales</taxon>
        <taxon>Lithodesmiaceae</taxon>
        <taxon>Ditylum</taxon>
    </lineage>
</organism>
<feature type="compositionally biased region" description="Polar residues" evidence="1">
    <location>
        <begin position="111"/>
        <end position="126"/>
    </location>
</feature>
<proteinExistence type="predicted"/>
<feature type="region of interest" description="Disordered" evidence="1">
    <location>
        <begin position="1"/>
        <end position="29"/>
    </location>
</feature>
<accession>A0A6V2QKM6</accession>
<name>A0A6V2QKM6_9STRA</name>
<feature type="compositionally biased region" description="Basic and acidic residues" evidence="1">
    <location>
        <begin position="18"/>
        <end position="29"/>
    </location>
</feature>
<feature type="region of interest" description="Disordered" evidence="1">
    <location>
        <begin position="87"/>
        <end position="126"/>
    </location>
</feature>
<evidence type="ECO:0000313" key="3">
    <source>
        <dbReference type="EMBL" id="CAE4669376.1"/>
    </source>
</evidence>
<dbReference type="EMBL" id="HBNS01061462">
    <property type="protein sequence ID" value="CAE4669376.1"/>
    <property type="molecule type" value="Transcribed_RNA"/>
</dbReference>
<reference evidence="2" key="1">
    <citation type="submission" date="2021-01" db="EMBL/GenBank/DDBJ databases">
        <authorList>
            <person name="Corre E."/>
            <person name="Pelletier E."/>
            <person name="Niang G."/>
            <person name="Scheremetjew M."/>
            <person name="Finn R."/>
            <person name="Kale V."/>
            <person name="Holt S."/>
            <person name="Cochrane G."/>
            <person name="Meng A."/>
            <person name="Brown T."/>
            <person name="Cohen L."/>
        </authorList>
    </citation>
    <scope>NUCLEOTIDE SEQUENCE</scope>
    <source>
        <strain evidence="2">GSO104</strain>
    </source>
</reference>